<sequence length="646" mass="76395">MSVIDYKKIKTNIVAFDFFDTIVHRDCNPEIILFKWAKEVSCYLRFSISPSVIYQIRKKIETEKKSNGFEEVAYQDLLSELYNRLKNLSKSEYFPDIEDFVEFSKELEVLLEIEHIYIDNEILDIIKFHYENGKKLYVISDFYADSKLIGKILEHLGIKHYFEDIIVSSEYNARKSSGRLFEKFLSITGLEPHQVTMIGDNYISDFVNPSNLGLNAYFREYTPVEDSLIDDKGLEKLYKDVLFSDAEDAPFNGFLADILYFVSKLHVQLTKDRVTKVLFCSREGQLLKKLFDLYQSTFLHKNKIQTYYFYVSRRSTLIPSLTNPDVEDFDIIFRQYKKISLENFLLNLNFSDEEIKQIAGDLRVEIKETLEKNSKLLELLKSNPVFLKRYMFEKSKSSNFRDYVNSLTSDDTIYLVDIGWKGTIQDNIQRALSDKIIIGYYFGLKYQNNDNISKKNKFGIMFNDFPEKTEFFDIISRNYEFYEDIFVADHGPTIAYKSTNGKVIPILDNDRKHVKVYEMVHSYQENMITGFKTLLEGYSNSCKLPYDYYNLFIINSLKKECIFAPKLYLLKERLRDNVIENFGEVVIKKKVRLSKKSLFLLKMDFLWVDFAYMAFYKISFGKIFSKLYCYFVFFLKRFILKLRNGI</sequence>
<dbReference type="EMBL" id="JAAJBE010000017">
    <property type="protein sequence ID" value="NGG28517.1"/>
    <property type="molecule type" value="Genomic_DNA"/>
</dbReference>
<evidence type="ECO:0000256" key="1">
    <source>
        <dbReference type="SAM" id="Phobius"/>
    </source>
</evidence>
<dbReference type="InterPro" id="IPR023214">
    <property type="entry name" value="HAD_sf"/>
</dbReference>
<dbReference type="InterPro" id="IPR006439">
    <property type="entry name" value="HAD-SF_hydro_IA"/>
</dbReference>
<proteinExistence type="predicted"/>
<feature type="transmembrane region" description="Helical" evidence="1">
    <location>
        <begin position="623"/>
        <end position="640"/>
    </location>
</feature>
<dbReference type="AlphaFoldDB" id="A0A6G4ND82"/>
<name>A0A6G4ND82_STRSL</name>
<comment type="caution">
    <text evidence="2">The sequence shown here is derived from an EMBL/GenBank/DDBJ whole genome shotgun (WGS) entry which is preliminary data.</text>
</comment>
<dbReference type="InterPro" id="IPR023198">
    <property type="entry name" value="PGP-like_dom2"/>
</dbReference>
<keyword evidence="1" id="KW-1133">Transmembrane helix</keyword>
<dbReference type="InterPro" id="IPR036412">
    <property type="entry name" value="HAD-like_sf"/>
</dbReference>
<gene>
    <name evidence="2" type="ORF">G5S97_08245</name>
</gene>
<keyword evidence="1" id="KW-0812">Transmembrane</keyword>
<reference evidence="2" key="1">
    <citation type="submission" date="2020-02" db="EMBL/GenBank/DDBJ databases">
        <title>Antibiotic resistance/susceptibility profiles of lactic acid-producing cocci isolated from the human vagina, and analysis of the genetic basis of atypical resistances.</title>
        <authorList>
            <person name="Sirichoat A."/>
            <person name="Florez A.B."/>
            <person name="Vazquez L."/>
            <person name="Buppasiri P."/>
            <person name="Panya M."/>
            <person name="Lulitanond V."/>
            <person name="Mayo B."/>
        </authorList>
    </citation>
    <scope>NUCLEOTIDE SEQUENCE</scope>
    <source>
        <strain evidence="2">VA08-2AN</strain>
    </source>
</reference>
<dbReference type="Gene3D" id="3.40.50.1000">
    <property type="entry name" value="HAD superfamily/HAD-like"/>
    <property type="match status" value="1"/>
</dbReference>
<keyword evidence="2" id="KW-0378">Hydrolase</keyword>
<dbReference type="SUPFAM" id="SSF56784">
    <property type="entry name" value="HAD-like"/>
    <property type="match status" value="1"/>
</dbReference>
<accession>A0A6G4ND82</accession>
<dbReference type="NCBIfam" id="TIGR01549">
    <property type="entry name" value="HAD-SF-IA-v1"/>
    <property type="match status" value="1"/>
</dbReference>
<protein>
    <submittedName>
        <fullName evidence="2">HAD-IA family hydrolase</fullName>
    </submittedName>
</protein>
<organism evidence="2">
    <name type="scientific">Streptococcus salivarius</name>
    <dbReference type="NCBI Taxonomy" id="1304"/>
    <lineage>
        <taxon>Bacteria</taxon>
        <taxon>Bacillati</taxon>
        <taxon>Bacillota</taxon>
        <taxon>Bacilli</taxon>
        <taxon>Lactobacillales</taxon>
        <taxon>Streptococcaceae</taxon>
        <taxon>Streptococcus</taxon>
    </lineage>
</organism>
<evidence type="ECO:0000313" key="2">
    <source>
        <dbReference type="EMBL" id="NGG28517.1"/>
    </source>
</evidence>
<dbReference type="Pfam" id="PF00702">
    <property type="entry name" value="Hydrolase"/>
    <property type="match status" value="1"/>
</dbReference>
<dbReference type="Gene3D" id="1.10.150.240">
    <property type="entry name" value="Putative phosphatase, domain 2"/>
    <property type="match status" value="1"/>
</dbReference>
<keyword evidence="1" id="KW-0472">Membrane</keyword>
<dbReference type="RefSeq" id="WP_049529298.1">
    <property type="nucleotide sequence ID" value="NZ_CP190755.1"/>
</dbReference>
<dbReference type="GO" id="GO:0016787">
    <property type="term" value="F:hydrolase activity"/>
    <property type="evidence" value="ECO:0007669"/>
    <property type="project" value="UniProtKB-KW"/>
</dbReference>